<dbReference type="InterPro" id="IPR025554">
    <property type="entry name" value="DUF4140"/>
</dbReference>
<dbReference type="Pfam" id="PF13600">
    <property type="entry name" value="DUF4140"/>
    <property type="match status" value="1"/>
</dbReference>
<comment type="caution">
    <text evidence="4">The sequence shown here is derived from an EMBL/GenBank/DDBJ whole genome shotgun (WGS) entry which is preliminary data.</text>
</comment>
<dbReference type="PANTHER" id="PTHR31005">
    <property type="entry name" value="DUF4139 DOMAIN-CONTAINING PROTEIN"/>
    <property type="match status" value="1"/>
</dbReference>
<dbReference type="NCBIfam" id="TIGR02231">
    <property type="entry name" value="mucoidy inhibitor MuiA family protein"/>
    <property type="match status" value="2"/>
</dbReference>
<evidence type="ECO:0000256" key="1">
    <source>
        <dbReference type="SAM" id="MobiDB-lite"/>
    </source>
</evidence>
<evidence type="ECO:0000259" key="2">
    <source>
        <dbReference type="Pfam" id="PF13598"/>
    </source>
</evidence>
<feature type="compositionally biased region" description="Gly residues" evidence="1">
    <location>
        <begin position="307"/>
        <end position="322"/>
    </location>
</feature>
<dbReference type="InterPro" id="IPR011935">
    <property type="entry name" value="CHP02231"/>
</dbReference>
<evidence type="ECO:0000259" key="3">
    <source>
        <dbReference type="Pfam" id="PF13600"/>
    </source>
</evidence>
<protein>
    <recommendedName>
        <fullName evidence="6">Mucoidy inhibitor A</fullName>
    </recommendedName>
</protein>
<dbReference type="OrthoDB" id="10068793at2759"/>
<evidence type="ECO:0008006" key="6">
    <source>
        <dbReference type="Google" id="ProtNLM"/>
    </source>
</evidence>
<feature type="domain" description="DUF4140" evidence="3">
    <location>
        <begin position="24"/>
        <end position="118"/>
    </location>
</feature>
<proteinExistence type="predicted"/>
<dbReference type="Proteomes" id="UP000283269">
    <property type="component" value="Unassembled WGS sequence"/>
</dbReference>
<dbReference type="InterPro" id="IPR037291">
    <property type="entry name" value="DUF4139"/>
</dbReference>
<dbReference type="PANTHER" id="PTHR31005:SF8">
    <property type="entry name" value="DUF4139 DOMAIN-CONTAINING PROTEIN"/>
    <property type="match status" value="1"/>
</dbReference>
<dbReference type="AlphaFoldDB" id="A0A409X3D2"/>
<gene>
    <name evidence="4" type="ORF">CVT25_010041</name>
</gene>
<dbReference type="InParanoid" id="A0A409X3D2"/>
<sequence>MPQNSRPVNIVELSSPADSKITDVSLYTGLAEVTRICRTSLKEGDNKVVLSGLPNVLVHESLRVDGRGPCTIHEVSISEIPVAPPVTTSDNLEDLAKQKTRLEKALKRCQKAVAAVDSFQNSLDVRHIKADDLANVQRGVEVVSEELDVKQLDLEEKIGAVAREIEEERKALGEVREDNELRQRVSITVVAEKECDVEIALVYAVTNATWDPTYDIYVKMDTKEKAVKLIYKGAILQSTGEAWDDVPLTLETVTPTIGLNIPELQPWTLSIYRHFCRGELKKSAVPSFGGHGGYSMNRKDSESDSNLGGGPPGGGGGGGGGLHDIPTPRIEARSLRVSSKGDINATFAVPGLMTIPSDGASHSVTITELNLDAVMSWVSVPKKTPKAHLTAKIKNESDYTLLSGIASIYVDGSFISRSDIAAVSPLESFDCPLGMDPTIRIIYHPRSKKVNQPGFTRRNSTYVFSQRITITNTKSTSVSSLKIHEQVPVSEDGNIVVNLTSPGLVLPQANKKGVVTVPEPVKVGAQVMARWEGADEPEMDPGLIGKDGKFNWVCSLPSQGKVNLLLTWEVICPYGTNIVGLDM</sequence>
<evidence type="ECO:0000313" key="4">
    <source>
        <dbReference type="EMBL" id="PPQ85268.1"/>
    </source>
</evidence>
<reference evidence="4 5" key="1">
    <citation type="journal article" date="2018" name="Evol. Lett.">
        <title>Horizontal gene cluster transfer increased hallucinogenic mushroom diversity.</title>
        <authorList>
            <person name="Reynolds H.T."/>
            <person name="Vijayakumar V."/>
            <person name="Gluck-Thaler E."/>
            <person name="Korotkin H.B."/>
            <person name="Matheny P.B."/>
            <person name="Slot J.C."/>
        </authorList>
    </citation>
    <scope>NUCLEOTIDE SEQUENCE [LARGE SCALE GENOMIC DNA]</scope>
    <source>
        <strain evidence="4 5">2631</strain>
    </source>
</reference>
<feature type="region of interest" description="Disordered" evidence="1">
    <location>
        <begin position="291"/>
        <end position="327"/>
    </location>
</feature>
<dbReference type="EMBL" id="NHYD01002737">
    <property type="protein sequence ID" value="PPQ85268.1"/>
    <property type="molecule type" value="Genomic_DNA"/>
</dbReference>
<keyword evidence="5" id="KW-1185">Reference proteome</keyword>
<evidence type="ECO:0000313" key="5">
    <source>
        <dbReference type="Proteomes" id="UP000283269"/>
    </source>
</evidence>
<dbReference type="STRING" id="93625.A0A409X3D2"/>
<dbReference type="Pfam" id="PF13598">
    <property type="entry name" value="DUF4139"/>
    <property type="match status" value="1"/>
</dbReference>
<feature type="domain" description="DUF4139" evidence="2">
    <location>
        <begin position="200"/>
        <end position="526"/>
    </location>
</feature>
<accession>A0A409X3D2</accession>
<organism evidence="4 5">
    <name type="scientific">Psilocybe cyanescens</name>
    <dbReference type="NCBI Taxonomy" id="93625"/>
    <lineage>
        <taxon>Eukaryota</taxon>
        <taxon>Fungi</taxon>
        <taxon>Dikarya</taxon>
        <taxon>Basidiomycota</taxon>
        <taxon>Agaricomycotina</taxon>
        <taxon>Agaricomycetes</taxon>
        <taxon>Agaricomycetidae</taxon>
        <taxon>Agaricales</taxon>
        <taxon>Agaricineae</taxon>
        <taxon>Strophariaceae</taxon>
        <taxon>Psilocybe</taxon>
    </lineage>
</organism>
<name>A0A409X3D2_PSICY</name>